<keyword evidence="1" id="KW-1133">Transmembrane helix</keyword>
<evidence type="ECO:0000313" key="3">
    <source>
        <dbReference type="Proteomes" id="UP001500353"/>
    </source>
</evidence>
<keyword evidence="1" id="KW-0472">Membrane</keyword>
<protein>
    <submittedName>
        <fullName evidence="2">Uncharacterized protein</fullName>
    </submittedName>
</protein>
<evidence type="ECO:0000256" key="1">
    <source>
        <dbReference type="SAM" id="Phobius"/>
    </source>
</evidence>
<accession>A0ABP9LTL8</accession>
<name>A0ABP9LTL8_9FLAO</name>
<dbReference type="EMBL" id="BAABHX010000001">
    <property type="protein sequence ID" value="GAA5082585.1"/>
    <property type="molecule type" value="Genomic_DNA"/>
</dbReference>
<gene>
    <name evidence="2" type="ORF">GCM10023210_00090</name>
</gene>
<sequence>MAFLPGYKIAAGLGGLIGLIPGAIIAYVLKSILLKNEKEENKQLVMNVISACKNE</sequence>
<proteinExistence type="predicted"/>
<reference evidence="3" key="1">
    <citation type="journal article" date="2019" name="Int. J. Syst. Evol. Microbiol.">
        <title>The Global Catalogue of Microorganisms (GCM) 10K type strain sequencing project: providing services to taxonomists for standard genome sequencing and annotation.</title>
        <authorList>
            <consortium name="The Broad Institute Genomics Platform"/>
            <consortium name="The Broad Institute Genome Sequencing Center for Infectious Disease"/>
            <person name="Wu L."/>
            <person name="Ma J."/>
        </authorList>
    </citation>
    <scope>NUCLEOTIDE SEQUENCE [LARGE SCALE GENOMIC DNA]</scope>
    <source>
        <strain evidence="3">JCM 18019</strain>
    </source>
</reference>
<dbReference type="Proteomes" id="UP001500353">
    <property type="component" value="Unassembled WGS sequence"/>
</dbReference>
<evidence type="ECO:0000313" key="2">
    <source>
        <dbReference type="EMBL" id="GAA5082585.1"/>
    </source>
</evidence>
<organism evidence="2 3">
    <name type="scientific">Chryseobacterium ginsengisoli</name>
    <dbReference type="NCBI Taxonomy" id="363853"/>
    <lineage>
        <taxon>Bacteria</taxon>
        <taxon>Pseudomonadati</taxon>
        <taxon>Bacteroidota</taxon>
        <taxon>Flavobacteriia</taxon>
        <taxon>Flavobacteriales</taxon>
        <taxon>Weeksellaceae</taxon>
        <taxon>Chryseobacterium group</taxon>
        <taxon>Chryseobacterium</taxon>
    </lineage>
</organism>
<feature type="transmembrane region" description="Helical" evidence="1">
    <location>
        <begin position="6"/>
        <end position="29"/>
    </location>
</feature>
<keyword evidence="3" id="KW-1185">Reference proteome</keyword>
<comment type="caution">
    <text evidence="2">The sequence shown here is derived from an EMBL/GenBank/DDBJ whole genome shotgun (WGS) entry which is preliminary data.</text>
</comment>
<keyword evidence="1" id="KW-0812">Transmembrane</keyword>